<reference evidence="1" key="1">
    <citation type="submission" date="2014-09" db="EMBL/GenBank/DDBJ databases">
        <title>Genome sequence of the luminous mushroom Mycena chlorophos for searching fungal bioluminescence genes.</title>
        <authorList>
            <person name="Tanaka Y."/>
            <person name="Kasuga D."/>
            <person name="Oba Y."/>
            <person name="Hase S."/>
            <person name="Sato K."/>
            <person name="Oba Y."/>
            <person name="Sakakibara Y."/>
        </authorList>
    </citation>
    <scope>NUCLEOTIDE SEQUENCE</scope>
</reference>
<organism evidence="1 2">
    <name type="scientific">Mycena chlorophos</name>
    <name type="common">Agaric fungus</name>
    <name type="synonym">Agaricus chlorophos</name>
    <dbReference type="NCBI Taxonomy" id="658473"/>
    <lineage>
        <taxon>Eukaryota</taxon>
        <taxon>Fungi</taxon>
        <taxon>Dikarya</taxon>
        <taxon>Basidiomycota</taxon>
        <taxon>Agaricomycotina</taxon>
        <taxon>Agaricomycetes</taxon>
        <taxon>Agaricomycetidae</taxon>
        <taxon>Agaricales</taxon>
        <taxon>Marasmiineae</taxon>
        <taxon>Mycenaceae</taxon>
        <taxon>Mycena</taxon>
    </lineage>
</organism>
<name>A0ABQ0L8X2_MYCCL</name>
<accession>A0ABQ0L8X2</accession>
<evidence type="ECO:0000313" key="1">
    <source>
        <dbReference type="EMBL" id="GAT47615.1"/>
    </source>
</evidence>
<gene>
    <name evidence="1" type="ORF">MCHLO_05070</name>
</gene>
<keyword evidence="2" id="KW-1185">Reference proteome</keyword>
<dbReference type="Proteomes" id="UP000815677">
    <property type="component" value="Unassembled WGS sequence"/>
</dbReference>
<proteinExistence type="predicted"/>
<sequence length="212" mass="23287">MDLAPQSPNDRKVALYDEATTEQRSKWEDEGFESALTWRHCGGTFAQALELFELVPPLRSGDGGSLTKKISESEKNLPHLTCVKSIPDWVEHTIAAHSGLLANTCSPGDVTGISRAIAARDRRAPYAAAKEVVERTTDEYHRIVILEPAALIATGILEESIISGYSNARSGAIGDLLVYVGSEDDIICLVAEDKRAPVFKAHEKQFRDYRAY</sequence>
<dbReference type="EMBL" id="DF843797">
    <property type="protein sequence ID" value="GAT47615.1"/>
    <property type="molecule type" value="Genomic_DNA"/>
</dbReference>
<evidence type="ECO:0000313" key="2">
    <source>
        <dbReference type="Proteomes" id="UP000815677"/>
    </source>
</evidence>
<protein>
    <submittedName>
        <fullName evidence="1">Uncharacterized protein</fullName>
    </submittedName>
</protein>